<dbReference type="AlphaFoldDB" id="Q4THN4"/>
<dbReference type="OrthoDB" id="5873004at2759"/>
<dbReference type="EMBL" id="CAAE01002811">
    <property type="protein sequence ID" value="CAF87598.1"/>
    <property type="molecule type" value="Genomic_DNA"/>
</dbReference>
<reference evidence="1" key="1">
    <citation type="journal article" date="2004" name="Nature">
        <title>Genome duplication in the teleost fish Tetraodon nigroviridis reveals the early vertebrate proto-karyotype.</title>
        <authorList>
            <person name="Jaillon O."/>
            <person name="Aury J.-M."/>
            <person name="Brunet F."/>
            <person name="Petit J.-L."/>
            <person name="Stange-Thomann N."/>
            <person name="Mauceli E."/>
            <person name="Bouneau L."/>
            <person name="Fischer C."/>
            <person name="Ozouf-Costaz C."/>
            <person name="Bernot A."/>
            <person name="Nicaud S."/>
            <person name="Jaffe D."/>
            <person name="Fisher S."/>
            <person name="Lutfalla G."/>
            <person name="Dossat C."/>
            <person name="Segurens B."/>
            <person name="Dasilva C."/>
            <person name="Salanoubat M."/>
            <person name="Levy M."/>
            <person name="Boudet N."/>
            <person name="Castellano S."/>
            <person name="Anthouard V."/>
            <person name="Jubin C."/>
            <person name="Castelli V."/>
            <person name="Katinka M."/>
            <person name="Vacherie B."/>
            <person name="Biemont C."/>
            <person name="Skalli Z."/>
            <person name="Cattolico L."/>
            <person name="Poulain J."/>
            <person name="De Berardinis V."/>
            <person name="Cruaud C."/>
            <person name="Duprat S."/>
            <person name="Brottier P."/>
            <person name="Coutanceau J.-P."/>
            <person name="Gouzy J."/>
            <person name="Parra G."/>
            <person name="Lardier G."/>
            <person name="Chapple C."/>
            <person name="McKernan K.J."/>
            <person name="McEwan P."/>
            <person name="Bosak S."/>
            <person name="Kellis M."/>
            <person name="Volff J.-N."/>
            <person name="Guigo R."/>
            <person name="Zody M.C."/>
            <person name="Mesirov J."/>
            <person name="Lindblad-Toh K."/>
            <person name="Birren B."/>
            <person name="Nusbaum C."/>
            <person name="Kahn D."/>
            <person name="Robinson-Rechavi M."/>
            <person name="Laudet V."/>
            <person name="Schachter V."/>
            <person name="Quetier F."/>
            <person name="Saurin W."/>
            <person name="Scarpelli C."/>
            <person name="Wincker P."/>
            <person name="Lander E.S."/>
            <person name="Weissenbach J."/>
            <person name="Roest Crollius H."/>
        </authorList>
    </citation>
    <scope>NUCLEOTIDE SEQUENCE [LARGE SCALE GENOMIC DNA]</scope>
</reference>
<name>Q4THN4_TETNG</name>
<reference evidence="1" key="2">
    <citation type="submission" date="2004-02" db="EMBL/GenBank/DDBJ databases">
        <authorList>
            <consortium name="Genoscope"/>
            <consortium name="Whitehead Institute Centre for Genome Research"/>
        </authorList>
    </citation>
    <scope>NUCLEOTIDE SEQUENCE</scope>
</reference>
<protein>
    <submittedName>
        <fullName evidence="1">Chromosome undetermined SCAF2811, whole genome shotgun sequence</fullName>
    </submittedName>
</protein>
<evidence type="ECO:0000313" key="1">
    <source>
        <dbReference type="EMBL" id="CAF87598.1"/>
    </source>
</evidence>
<accession>Q4THN4</accession>
<gene>
    <name evidence="1" type="ORF">GSTENG00000471001</name>
</gene>
<feature type="non-terminal residue" evidence="1">
    <location>
        <position position="1"/>
    </location>
</feature>
<proteinExistence type="predicted"/>
<organism evidence="1">
    <name type="scientific">Tetraodon nigroviridis</name>
    <name type="common">Spotted green pufferfish</name>
    <name type="synonym">Chelonodon nigroviridis</name>
    <dbReference type="NCBI Taxonomy" id="99883"/>
    <lineage>
        <taxon>Eukaryota</taxon>
        <taxon>Metazoa</taxon>
        <taxon>Chordata</taxon>
        <taxon>Craniata</taxon>
        <taxon>Vertebrata</taxon>
        <taxon>Euteleostomi</taxon>
        <taxon>Actinopterygii</taxon>
        <taxon>Neopterygii</taxon>
        <taxon>Teleostei</taxon>
        <taxon>Neoteleostei</taxon>
        <taxon>Acanthomorphata</taxon>
        <taxon>Eupercaria</taxon>
        <taxon>Tetraodontiformes</taxon>
        <taxon>Tetradontoidea</taxon>
        <taxon>Tetraodontidae</taxon>
        <taxon>Tetraodon</taxon>
    </lineage>
</organism>
<sequence length="32" mass="3720">LSLGDEQCEATRNGYESKELVYLVHIHCQVRE</sequence>
<dbReference type="KEGG" id="tng:GSTEN00000471G001"/>